<keyword evidence="3" id="KW-0057">Aromatic amino acid biosynthesis</keyword>
<dbReference type="GO" id="GO:0005829">
    <property type="term" value="C:cytosol"/>
    <property type="evidence" value="ECO:0007669"/>
    <property type="project" value="TreeGrafter"/>
</dbReference>
<dbReference type="EMBL" id="FCNZ02000023">
    <property type="protein sequence ID" value="SAL74004.1"/>
    <property type="molecule type" value="Genomic_DNA"/>
</dbReference>
<dbReference type="AlphaFoldDB" id="A0A158JYG8"/>
<reference evidence="5" key="1">
    <citation type="submission" date="2016-01" db="EMBL/GenBank/DDBJ databases">
        <authorList>
            <person name="Peeters Charlotte."/>
        </authorList>
    </citation>
    <scope>NUCLEOTIDE SEQUENCE</scope>
    <source>
        <strain evidence="5">LMG 22936</strain>
    </source>
</reference>
<protein>
    <submittedName>
        <fullName evidence="5">Shikimate 5-dehydrogenase</fullName>
    </submittedName>
</protein>
<dbReference type="NCBIfam" id="NF009201">
    <property type="entry name" value="PRK12549.1"/>
    <property type="match status" value="1"/>
</dbReference>
<dbReference type="SUPFAM" id="SSF51735">
    <property type="entry name" value="NAD(P)-binding Rossmann-fold domains"/>
    <property type="match status" value="1"/>
</dbReference>
<dbReference type="GO" id="GO:0019632">
    <property type="term" value="P:shikimate metabolic process"/>
    <property type="evidence" value="ECO:0007669"/>
    <property type="project" value="TreeGrafter"/>
</dbReference>
<evidence type="ECO:0000256" key="3">
    <source>
        <dbReference type="ARBA" id="ARBA00023141"/>
    </source>
</evidence>
<evidence type="ECO:0000259" key="4">
    <source>
        <dbReference type="Pfam" id="PF08501"/>
    </source>
</evidence>
<evidence type="ECO:0000256" key="1">
    <source>
        <dbReference type="ARBA" id="ARBA00004871"/>
    </source>
</evidence>
<dbReference type="InterPro" id="IPR036291">
    <property type="entry name" value="NAD(P)-bd_dom_sf"/>
</dbReference>
<dbReference type="InterPro" id="IPR046346">
    <property type="entry name" value="Aminoacid_DH-like_N_sf"/>
</dbReference>
<evidence type="ECO:0000313" key="5">
    <source>
        <dbReference type="EMBL" id="SAL74004.1"/>
    </source>
</evidence>
<keyword evidence="2" id="KW-0560">Oxidoreductase</keyword>
<evidence type="ECO:0000256" key="2">
    <source>
        <dbReference type="ARBA" id="ARBA00023002"/>
    </source>
</evidence>
<keyword evidence="3" id="KW-0028">Amino-acid biosynthesis</keyword>
<dbReference type="STRING" id="326475.AWB66_04932"/>
<proteinExistence type="predicted"/>
<dbReference type="InterPro" id="IPR022893">
    <property type="entry name" value="Shikimate_DH_fam"/>
</dbReference>
<accession>A0A158JYG8</accession>
<dbReference type="Gene3D" id="3.40.50.720">
    <property type="entry name" value="NAD(P)-binding Rossmann-like Domain"/>
    <property type="match status" value="1"/>
</dbReference>
<sequence>MQEGEECGLRYIYRLVDLTALGLSNDALPALLQAGGRLGFSGFAVTHPCKEAILPHLSELSSDARLLGAVNTVVLEGGRSIGHNTDWFGFADSFRRDIAGVKADRVVQLGAGGAGKAVAHALLTCGVGRVNLWVRNQDKAKPVVDSLAAIYGADRIGVVDNLAEAVAGADGLVNATPIGMDAHPGCPLPMHLLRPDLWVTDLSTRQPRRNFLKPLVYWEPGQITVKACSFPRQLSSFACSRA</sequence>
<dbReference type="RefSeq" id="WP_235021220.1">
    <property type="nucleotide sequence ID" value="NZ_FCNZ02000023.1"/>
</dbReference>
<name>A0A158JYG8_9BURK</name>
<dbReference type="GO" id="GO:0050661">
    <property type="term" value="F:NADP binding"/>
    <property type="evidence" value="ECO:0007669"/>
    <property type="project" value="TreeGrafter"/>
</dbReference>
<feature type="domain" description="Shikimate dehydrogenase substrate binding N-terminal" evidence="4">
    <location>
        <begin position="5"/>
        <end position="73"/>
    </location>
</feature>
<dbReference type="InterPro" id="IPR013708">
    <property type="entry name" value="Shikimate_DH-bd_N"/>
</dbReference>
<comment type="pathway">
    <text evidence="1">Metabolic intermediate biosynthesis; chorismate biosynthesis; chorismate from D-erythrose 4-phosphate and phosphoenolpyruvate: step 4/7.</text>
</comment>
<dbReference type="Gene3D" id="3.40.50.10860">
    <property type="entry name" value="Leucine Dehydrogenase, chain A, domain 1"/>
    <property type="match status" value="1"/>
</dbReference>
<organism evidence="5 6">
    <name type="scientific">Caballeronia telluris</name>
    <dbReference type="NCBI Taxonomy" id="326475"/>
    <lineage>
        <taxon>Bacteria</taxon>
        <taxon>Pseudomonadati</taxon>
        <taxon>Pseudomonadota</taxon>
        <taxon>Betaproteobacteria</taxon>
        <taxon>Burkholderiales</taxon>
        <taxon>Burkholderiaceae</taxon>
        <taxon>Caballeronia</taxon>
    </lineage>
</organism>
<keyword evidence="6" id="KW-1185">Reference proteome</keyword>
<dbReference type="Pfam" id="PF08501">
    <property type="entry name" value="Shikimate_dh_N"/>
    <property type="match status" value="1"/>
</dbReference>
<dbReference type="PANTHER" id="PTHR21089">
    <property type="entry name" value="SHIKIMATE DEHYDROGENASE"/>
    <property type="match status" value="1"/>
</dbReference>
<gene>
    <name evidence="5" type="ORF">AWB66_04932</name>
</gene>
<dbReference type="GO" id="GO:0004764">
    <property type="term" value="F:shikimate 3-dehydrogenase (NADP+) activity"/>
    <property type="evidence" value="ECO:0007669"/>
    <property type="project" value="InterPro"/>
</dbReference>
<comment type="caution">
    <text evidence="5">The sequence shown here is derived from an EMBL/GenBank/DDBJ whole genome shotgun (WGS) entry which is preliminary data.</text>
</comment>
<evidence type="ECO:0000313" key="6">
    <source>
        <dbReference type="Proteomes" id="UP000054717"/>
    </source>
</evidence>
<dbReference type="GO" id="GO:0009423">
    <property type="term" value="P:chorismate biosynthetic process"/>
    <property type="evidence" value="ECO:0007669"/>
    <property type="project" value="TreeGrafter"/>
</dbReference>
<dbReference type="SUPFAM" id="SSF53223">
    <property type="entry name" value="Aminoacid dehydrogenase-like, N-terminal domain"/>
    <property type="match status" value="1"/>
</dbReference>
<dbReference type="Proteomes" id="UP000054717">
    <property type="component" value="Unassembled WGS sequence"/>
</dbReference>
<dbReference type="GO" id="GO:0009073">
    <property type="term" value="P:aromatic amino acid family biosynthetic process"/>
    <property type="evidence" value="ECO:0007669"/>
    <property type="project" value="UniProtKB-KW"/>
</dbReference>
<dbReference type="PANTHER" id="PTHR21089:SF1">
    <property type="entry name" value="BIFUNCTIONAL 3-DEHYDROQUINATE DEHYDRATASE_SHIKIMATE DEHYDROGENASE, CHLOROPLASTIC"/>
    <property type="match status" value="1"/>
</dbReference>